<gene>
    <name evidence="1" type="ORF">P5G50_11045</name>
</gene>
<keyword evidence="2" id="KW-1185">Reference proteome</keyword>
<dbReference type="Proteomes" id="UP001174208">
    <property type="component" value="Unassembled WGS sequence"/>
</dbReference>
<comment type="caution">
    <text evidence="1">The sequence shown here is derived from an EMBL/GenBank/DDBJ whole genome shotgun (WGS) entry which is preliminary data.</text>
</comment>
<dbReference type="InterPro" id="IPR011990">
    <property type="entry name" value="TPR-like_helical_dom_sf"/>
</dbReference>
<accession>A0ABT8KDW3</accession>
<reference evidence="1" key="1">
    <citation type="submission" date="2023-06" db="EMBL/GenBank/DDBJ databases">
        <title>MT1 and MT2 Draft Genomes of Novel Species.</title>
        <authorList>
            <person name="Venkateswaran K."/>
        </authorList>
    </citation>
    <scope>NUCLEOTIDE SEQUENCE</scope>
    <source>
        <strain evidence="1">F6_8S_P_1B</strain>
    </source>
</reference>
<dbReference type="EMBL" id="JAROCF010000001">
    <property type="protein sequence ID" value="MDN4614986.1"/>
    <property type="molecule type" value="Genomic_DNA"/>
</dbReference>
<dbReference type="RefSeq" id="WP_301209033.1">
    <property type="nucleotide sequence ID" value="NZ_JAROCF010000001.1"/>
</dbReference>
<evidence type="ECO:0000313" key="1">
    <source>
        <dbReference type="EMBL" id="MDN4614986.1"/>
    </source>
</evidence>
<protein>
    <recommendedName>
        <fullName evidence="3">Tetratricopeptide repeat protein</fullName>
    </recommendedName>
</protein>
<organism evidence="1 2">
    <name type="scientific">Leifsonia williamsii</name>
    <dbReference type="NCBI Taxonomy" id="3035919"/>
    <lineage>
        <taxon>Bacteria</taxon>
        <taxon>Bacillati</taxon>
        <taxon>Actinomycetota</taxon>
        <taxon>Actinomycetes</taxon>
        <taxon>Micrococcales</taxon>
        <taxon>Microbacteriaceae</taxon>
        <taxon>Leifsonia</taxon>
    </lineage>
</organism>
<evidence type="ECO:0000313" key="2">
    <source>
        <dbReference type="Proteomes" id="UP001174208"/>
    </source>
</evidence>
<sequence>MEDRLEQPELDALWRFDDPVASAERFAMAAAEPSRSELVRAELETQRARALGLQARFEEAEALLESLEPAFGRLHLRILLERGRLRSAEGRPQEAVPLFEEALLTARRDDEVFLAVDAAHMLALADPERGEQWTEEALAELRATDDPRTLRWGVAVHSNRAWALLEAHEAARALPEFEAAQESAEQYGTPDQLFATRWSVARCLRELGRTKEALAIQRALVAERPEDTDVAAELAALTEEAHTIES</sequence>
<name>A0ABT8KDW3_9MICO</name>
<dbReference type="SUPFAM" id="SSF48452">
    <property type="entry name" value="TPR-like"/>
    <property type="match status" value="1"/>
</dbReference>
<evidence type="ECO:0008006" key="3">
    <source>
        <dbReference type="Google" id="ProtNLM"/>
    </source>
</evidence>
<proteinExistence type="predicted"/>
<dbReference type="Gene3D" id="1.25.40.10">
    <property type="entry name" value="Tetratricopeptide repeat domain"/>
    <property type="match status" value="1"/>
</dbReference>